<dbReference type="PANTHER" id="PTHR43333">
    <property type="entry name" value="2-HACID_DH_C DOMAIN-CONTAINING PROTEIN"/>
    <property type="match status" value="1"/>
</dbReference>
<feature type="domain" description="D-isomer specific 2-hydroxyacid dehydrogenase NAD-binding" evidence="5">
    <location>
        <begin position="102"/>
        <end position="271"/>
    </location>
</feature>
<dbReference type="PANTHER" id="PTHR43333:SF1">
    <property type="entry name" value="D-ISOMER SPECIFIC 2-HYDROXYACID DEHYDROGENASE NAD-BINDING DOMAIN-CONTAINING PROTEIN"/>
    <property type="match status" value="1"/>
</dbReference>
<dbReference type="GO" id="GO:0051287">
    <property type="term" value="F:NAD binding"/>
    <property type="evidence" value="ECO:0007669"/>
    <property type="project" value="InterPro"/>
</dbReference>
<gene>
    <name evidence="6" type="ORF">PES01_02540</name>
</gene>
<protein>
    <submittedName>
        <fullName evidence="6">Glyoxylate/hydroxypyruvate reductase A</fullName>
    </submittedName>
</protein>
<dbReference type="RefSeq" id="WP_089348239.1">
    <property type="nucleotide sequence ID" value="NZ_BJUM01000002.1"/>
</dbReference>
<dbReference type="Proteomes" id="UP000321419">
    <property type="component" value="Unassembled WGS sequence"/>
</dbReference>
<dbReference type="InterPro" id="IPR036291">
    <property type="entry name" value="NAD(P)-bd_dom_sf"/>
</dbReference>
<dbReference type="Pfam" id="PF02826">
    <property type="entry name" value="2-Hacid_dh_C"/>
    <property type="match status" value="1"/>
</dbReference>
<dbReference type="SUPFAM" id="SSF52283">
    <property type="entry name" value="Formate/glycerate dehydrogenase catalytic domain-like"/>
    <property type="match status" value="1"/>
</dbReference>
<dbReference type="CDD" id="cd12164">
    <property type="entry name" value="GDH_like_2"/>
    <property type="match status" value="1"/>
</dbReference>
<keyword evidence="7" id="KW-1185">Reference proteome</keyword>
<dbReference type="SUPFAM" id="SSF51735">
    <property type="entry name" value="NAD(P)-binding Rossmann-fold domains"/>
    <property type="match status" value="1"/>
</dbReference>
<comment type="caution">
    <text evidence="6">The sequence shown here is derived from an EMBL/GenBank/DDBJ whole genome shotgun (WGS) entry which is preliminary data.</text>
</comment>
<keyword evidence="6" id="KW-0670">Pyruvate</keyword>
<dbReference type="InterPro" id="IPR006140">
    <property type="entry name" value="D-isomer_DH_NAD-bd"/>
</dbReference>
<evidence type="ECO:0000256" key="1">
    <source>
        <dbReference type="ARBA" id="ARBA00023002"/>
    </source>
</evidence>
<accession>A0A510XQY5</accession>
<organism evidence="6 7">
    <name type="scientific">Pseudoalteromonas espejiana</name>
    <dbReference type="NCBI Taxonomy" id="28107"/>
    <lineage>
        <taxon>Bacteria</taxon>
        <taxon>Pseudomonadati</taxon>
        <taxon>Pseudomonadota</taxon>
        <taxon>Gammaproteobacteria</taxon>
        <taxon>Alteromonadales</taxon>
        <taxon>Pseudoalteromonadaceae</taxon>
        <taxon>Pseudoalteromonas</taxon>
    </lineage>
</organism>
<evidence type="ECO:0000313" key="7">
    <source>
        <dbReference type="Proteomes" id="UP000321419"/>
    </source>
</evidence>
<evidence type="ECO:0000259" key="5">
    <source>
        <dbReference type="Pfam" id="PF02826"/>
    </source>
</evidence>
<evidence type="ECO:0000259" key="4">
    <source>
        <dbReference type="Pfam" id="PF00389"/>
    </source>
</evidence>
<evidence type="ECO:0000313" key="6">
    <source>
        <dbReference type="EMBL" id="GEK53409.1"/>
    </source>
</evidence>
<sequence>MSVLVAISGRDNTKLIARLTELLPNETIEQWPSCENPNAVEFVLAWNAPNDLWQQLPNLKAVSSFGAGVDSINMSLLHERVDVVRIVDEQLADDMAEYVLTHVLAQKLRLQEYFVKQSQSNWKPKRAYKYKHVGILGFGELGKACADKLLINGFTLSAWSKTAKKSGQVKLYTESQGLEEMLPQIDFLVCLLPLTEATKGIINAQLLAKLPKHACVINVARGEHVIEPDLLSALDSDNLRSATLDVFTEEPLPNSHPFWQHPKVTITPHCAAISDLNSVTEQIADNVNRLNSGLELNNRVNRTKGY</sequence>
<dbReference type="AlphaFoldDB" id="A0A510XQY5"/>
<keyword evidence="2" id="KW-0520">NAD</keyword>
<feature type="domain" description="D-isomer specific 2-hydroxyacid dehydrogenase catalytic" evidence="4">
    <location>
        <begin position="50"/>
        <end position="301"/>
    </location>
</feature>
<dbReference type="OrthoDB" id="9787219at2"/>
<dbReference type="InterPro" id="IPR006139">
    <property type="entry name" value="D-isomer_2_OHA_DH_cat_dom"/>
</dbReference>
<dbReference type="GO" id="GO:0016616">
    <property type="term" value="F:oxidoreductase activity, acting on the CH-OH group of donors, NAD or NADP as acceptor"/>
    <property type="evidence" value="ECO:0007669"/>
    <property type="project" value="InterPro"/>
</dbReference>
<reference evidence="6 7" key="1">
    <citation type="submission" date="2019-07" db="EMBL/GenBank/DDBJ databases">
        <title>Whole genome shotgun sequence of Pseudoalteromonas espejiana NBRC 102222.</title>
        <authorList>
            <person name="Hosoyama A."/>
            <person name="Uohara A."/>
            <person name="Ohji S."/>
            <person name="Ichikawa N."/>
        </authorList>
    </citation>
    <scope>NUCLEOTIDE SEQUENCE [LARGE SCALE GENOMIC DNA]</scope>
    <source>
        <strain evidence="6 7">NBRC 102222</strain>
    </source>
</reference>
<keyword evidence="1 3" id="KW-0560">Oxidoreductase</keyword>
<dbReference type="EMBL" id="BJUM01000002">
    <property type="protein sequence ID" value="GEK53409.1"/>
    <property type="molecule type" value="Genomic_DNA"/>
</dbReference>
<dbReference type="Gene3D" id="3.40.50.720">
    <property type="entry name" value="NAD(P)-binding Rossmann-like Domain"/>
    <property type="match status" value="2"/>
</dbReference>
<evidence type="ECO:0000256" key="3">
    <source>
        <dbReference type="RuleBase" id="RU003719"/>
    </source>
</evidence>
<dbReference type="Pfam" id="PF00389">
    <property type="entry name" value="2-Hacid_dh"/>
    <property type="match status" value="1"/>
</dbReference>
<evidence type="ECO:0000256" key="2">
    <source>
        <dbReference type="ARBA" id="ARBA00023027"/>
    </source>
</evidence>
<proteinExistence type="inferred from homology"/>
<name>A0A510XQY5_9GAMM</name>
<comment type="similarity">
    <text evidence="3">Belongs to the D-isomer specific 2-hydroxyacid dehydrogenase family.</text>
</comment>